<feature type="region of interest" description="Disordered" evidence="1">
    <location>
        <begin position="1"/>
        <end position="29"/>
    </location>
</feature>
<gene>
    <name evidence="2" type="ORF">GCM10009839_55480</name>
</gene>
<evidence type="ECO:0000313" key="3">
    <source>
        <dbReference type="Proteomes" id="UP001500751"/>
    </source>
</evidence>
<keyword evidence="3" id="KW-1185">Reference proteome</keyword>
<reference evidence="3" key="1">
    <citation type="journal article" date="2019" name="Int. J. Syst. Evol. Microbiol.">
        <title>The Global Catalogue of Microorganisms (GCM) 10K type strain sequencing project: providing services to taxonomists for standard genome sequencing and annotation.</title>
        <authorList>
            <consortium name="The Broad Institute Genomics Platform"/>
            <consortium name="The Broad Institute Genome Sequencing Center for Infectious Disease"/>
            <person name="Wu L."/>
            <person name="Ma J."/>
        </authorList>
    </citation>
    <scope>NUCLEOTIDE SEQUENCE [LARGE SCALE GENOMIC DNA]</scope>
    <source>
        <strain evidence="3">JCM 16014</strain>
    </source>
</reference>
<evidence type="ECO:0000313" key="2">
    <source>
        <dbReference type="EMBL" id="GAA2044649.1"/>
    </source>
</evidence>
<feature type="compositionally biased region" description="Polar residues" evidence="1">
    <location>
        <begin position="1"/>
        <end position="11"/>
    </location>
</feature>
<proteinExistence type="predicted"/>
<accession>A0ABP5GHL1</accession>
<comment type="caution">
    <text evidence="2">The sequence shown here is derived from an EMBL/GenBank/DDBJ whole genome shotgun (WGS) entry which is preliminary data.</text>
</comment>
<dbReference type="EMBL" id="BAAAQN010000037">
    <property type="protein sequence ID" value="GAA2044649.1"/>
    <property type="molecule type" value="Genomic_DNA"/>
</dbReference>
<feature type="compositionally biased region" description="Basic and acidic residues" evidence="1">
    <location>
        <begin position="76"/>
        <end position="86"/>
    </location>
</feature>
<dbReference type="Proteomes" id="UP001500751">
    <property type="component" value="Unassembled WGS sequence"/>
</dbReference>
<sequence length="86" mass="9258">MLPTTSANNVSKILKRRGRRPESARAKAMAGITIPPERPAARAGRRLMCPMSLASECCDQVGSERRGMLSGTGWRDSVRGKEEGGS</sequence>
<evidence type="ECO:0000256" key="1">
    <source>
        <dbReference type="SAM" id="MobiDB-lite"/>
    </source>
</evidence>
<protein>
    <submittedName>
        <fullName evidence="2">Uncharacterized protein</fullName>
    </submittedName>
</protein>
<name>A0ABP5GHL1_9ACTN</name>
<organism evidence="2 3">
    <name type="scientific">Catenulispora yoronensis</name>
    <dbReference type="NCBI Taxonomy" id="450799"/>
    <lineage>
        <taxon>Bacteria</taxon>
        <taxon>Bacillati</taxon>
        <taxon>Actinomycetota</taxon>
        <taxon>Actinomycetes</taxon>
        <taxon>Catenulisporales</taxon>
        <taxon>Catenulisporaceae</taxon>
        <taxon>Catenulispora</taxon>
    </lineage>
</organism>
<feature type="region of interest" description="Disordered" evidence="1">
    <location>
        <begin position="64"/>
        <end position="86"/>
    </location>
</feature>